<comment type="caution">
    <text evidence="1">The sequence shown here is derived from an EMBL/GenBank/DDBJ whole genome shotgun (WGS) entry which is preliminary data.</text>
</comment>
<dbReference type="Proteomes" id="UP000215914">
    <property type="component" value="Unassembled WGS sequence"/>
</dbReference>
<keyword evidence="2" id="KW-1185">Reference proteome</keyword>
<dbReference type="AlphaFoldDB" id="A0A9K3HAW7"/>
<dbReference type="EMBL" id="MNCJ02000328">
    <property type="protein sequence ID" value="KAF5774087.1"/>
    <property type="molecule type" value="Genomic_DNA"/>
</dbReference>
<protein>
    <submittedName>
        <fullName evidence="1">Uncharacterized protein</fullName>
    </submittedName>
</protein>
<proteinExistence type="predicted"/>
<reference evidence="1" key="2">
    <citation type="submission" date="2020-06" db="EMBL/GenBank/DDBJ databases">
        <title>Helianthus annuus Genome sequencing and assembly Release 2.</title>
        <authorList>
            <person name="Gouzy J."/>
            <person name="Langlade N."/>
            <person name="Munos S."/>
        </authorList>
    </citation>
    <scope>NUCLEOTIDE SEQUENCE</scope>
    <source>
        <tissue evidence="1">Leaves</tissue>
    </source>
</reference>
<name>A0A9K3HAW7_HELAN</name>
<gene>
    <name evidence="1" type="ORF">HanXRQr2_Chr13g0596221</name>
</gene>
<evidence type="ECO:0000313" key="1">
    <source>
        <dbReference type="EMBL" id="KAF5774087.1"/>
    </source>
</evidence>
<organism evidence="1 2">
    <name type="scientific">Helianthus annuus</name>
    <name type="common">Common sunflower</name>
    <dbReference type="NCBI Taxonomy" id="4232"/>
    <lineage>
        <taxon>Eukaryota</taxon>
        <taxon>Viridiplantae</taxon>
        <taxon>Streptophyta</taxon>
        <taxon>Embryophyta</taxon>
        <taxon>Tracheophyta</taxon>
        <taxon>Spermatophyta</taxon>
        <taxon>Magnoliopsida</taxon>
        <taxon>eudicotyledons</taxon>
        <taxon>Gunneridae</taxon>
        <taxon>Pentapetalae</taxon>
        <taxon>asterids</taxon>
        <taxon>campanulids</taxon>
        <taxon>Asterales</taxon>
        <taxon>Asteraceae</taxon>
        <taxon>Asteroideae</taxon>
        <taxon>Heliantheae alliance</taxon>
        <taxon>Heliantheae</taxon>
        <taxon>Helianthus</taxon>
    </lineage>
</organism>
<sequence>MFIAFNILRVVDNIVLFRLSTTPFCCGEYGAVSCLAMPFVLQYLLNSADVNSPPLSVLSIFNLVCASFSTFSLNSLNVSNA</sequence>
<reference evidence="1" key="1">
    <citation type="journal article" date="2017" name="Nature">
        <title>The sunflower genome provides insights into oil metabolism, flowering and Asterid evolution.</title>
        <authorList>
            <person name="Badouin H."/>
            <person name="Gouzy J."/>
            <person name="Grassa C.J."/>
            <person name="Murat F."/>
            <person name="Staton S.E."/>
            <person name="Cottret L."/>
            <person name="Lelandais-Briere C."/>
            <person name="Owens G.L."/>
            <person name="Carrere S."/>
            <person name="Mayjonade B."/>
            <person name="Legrand L."/>
            <person name="Gill N."/>
            <person name="Kane N.C."/>
            <person name="Bowers J.E."/>
            <person name="Hubner S."/>
            <person name="Bellec A."/>
            <person name="Berard A."/>
            <person name="Berges H."/>
            <person name="Blanchet N."/>
            <person name="Boniface M.C."/>
            <person name="Brunel D."/>
            <person name="Catrice O."/>
            <person name="Chaidir N."/>
            <person name="Claudel C."/>
            <person name="Donnadieu C."/>
            <person name="Faraut T."/>
            <person name="Fievet G."/>
            <person name="Helmstetter N."/>
            <person name="King M."/>
            <person name="Knapp S.J."/>
            <person name="Lai Z."/>
            <person name="Le Paslier M.C."/>
            <person name="Lippi Y."/>
            <person name="Lorenzon L."/>
            <person name="Mandel J.R."/>
            <person name="Marage G."/>
            <person name="Marchand G."/>
            <person name="Marquand E."/>
            <person name="Bret-Mestries E."/>
            <person name="Morien E."/>
            <person name="Nambeesan S."/>
            <person name="Nguyen T."/>
            <person name="Pegot-Espagnet P."/>
            <person name="Pouilly N."/>
            <person name="Raftis F."/>
            <person name="Sallet E."/>
            <person name="Schiex T."/>
            <person name="Thomas J."/>
            <person name="Vandecasteele C."/>
            <person name="Vares D."/>
            <person name="Vear F."/>
            <person name="Vautrin S."/>
            <person name="Crespi M."/>
            <person name="Mangin B."/>
            <person name="Burke J.M."/>
            <person name="Salse J."/>
            <person name="Munos S."/>
            <person name="Vincourt P."/>
            <person name="Rieseberg L.H."/>
            <person name="Langlade N.B."/>
        </authorList>
    </citation>
    <scope>NUCLEOTIDE SEQUENCE</scope>
    <source>
        <tissue evidence="1">Leaves</tissue>
    </source>
</reference>
<evidence type="ECO:0000313" key="2">
    <source>
        <dbReference type="Proteomes" id="UP000215914"/>
    </source>
</evidence>
<accession>A0A9K3HAW7</accession>
<dbReference type="Gramene" id="mRNA:HanXRQr2_Chr13g0596221">
    <property type="protein sequence ID" value="CDS:HanXRQr2_Chr13g0596221.1"/>
    <property type="gene ID" value="HanXRQr2_Chr13g0596221"/>
</dbReference>